<dbReference type="PROSITE" id="PS00973">
    <property type="entry name" value="USP_2"/>
    <property type="match status" value="1"/>
</dbReference>
<sequence>MSDRRKAFDEYDKYTPVPKGLGNIGNTCFFNSATQCLVHLKYLFKALTEWKYGTMKSPLLTLRSELPVLNRTFMWILLRSYTNPEEETYGRYLTPRQFHNAFVHEYSAFRGYGQHDSHECSVLLLEALDLGIKKFLMDKCSYPKTKPSPIEEIFNFPVEQTVTCAQCECQFLSKSSWMDLTLELKRTKIQQQLMGKPSSMASDDDHLLYSIMESMPGREEPKKLSPHSLEYLLWLFTEPDPVPRDAGYVCERCSLRKAKMSNKNAAFQPWLDVLHAKQEEAIEKHGCVIRDGEGDIDYELDKLRKDQSWLRSNNSLLVGNRRELSAIMTEKRPVIRRCELKGLPKVLMIHLNRFNSGERRRSMFSSFFSFGGSKDDTSIQYPEYLDLSHLIPGYKYRLSSISIHSGSLGFGHYTAFARCGKEWYYFNDSMTEPTSPVHALTATSGAYMLYYELEEEE</sequence>
<evidence type="ECO:0000313" key="3">
    <source>
        <dbReference type="Proteomes" id="UP001057375"/>
    </source>
</evidence>
<protein>
    <submittedName>
        <fullName evidence="2">Ubiquitin carboxyl-terminal hydrolase</fullName>
    </submittedName>
</protein>
<name>A0ABQ5K436_9EUKA</name>
<dbReference type="Gene3D" id="3.90.70.10">
    <property type="entry name" value="Cysteine proteinases"/>
    <property type="match status" value="1"/>
</dbReference>
<gene>
    <name evidence="2" type="ORF">ADUPG1_013195</name>
</gene>
<comment type="caution">
    <text evidence="2">The sequence shown here is derived from an EMBL/GenBank/DDBJ whole genome shotgun (WGS) entry which is preliminary data.</text>
</comment>
<organism evidence="2 3">
    <name type="scientific">Aduncisulcus paluster</name>
    <dbReference type="NCBI Taxonomy" id="2918883"/>
    <lineage>
        <taxon>Eukaryota</taxon>
        <taxon>Metamonada</taxon>
        <taxon>Carpediemonas-like organisms</taxon>
        <taxon>Aduncisulcus</taxon>
    </lineage>
</organism>
<dbReference type="SUPFAM" id="SSF54001">
    <property type="entry name" value="Cysteine proteinases"/>
    <property type="match status" value="1"/>
</dbReference>
<dbReference type="InterPro" id="IPR001394">
    <property type="entry name" value="Peptidase_C19_UCH"/>
</dbReference>
<evidence type="ECO:0000313" key="2">
    <source>
        <dbReference type="EMBL" id="GKT25956.1"/>
    </source>
</evidence>
<dbReference type="PANTHER" id="PTHR21646">
    <property type="entry name" value="UBIQUITIN CARBOXYL-TERMINAL HYDROLASE"/>
    <property type="match status" value="1"/>
</dbReference>
<dbReference type="Proteomes" id="UP001057375">
    <property type="component" value="Unassembled WGS sequence"/>
</dbReference>
<dbReference type="CDD" id="cd02257">
    <property type="entry name" value="Peptidase_C19"/>
    <property type="match status" value="1"/>
</dbReference>
<evidence type="ECO:0000259" key="1">
    <source>
        <dbReference type="PROSITE" id="PS50235"/>
    </source>
</evidence>
<dbReference type="InterPro" id="IPR028889">
    <property type="entry name" value="USP"/>
</dbReference>
<keyword evidence="2" id="KW-0378">Hydrolase</keyword>
<keyword evidence="3" id="KW-1185">Reference proteome</keyword>
<proteinExistence type="predicted"/>
<dbReference type="InterPro" id="IPR050185">
    <property type="entry name" value="Ub_carboxyl-term_hydrolase"/>
</dbReference>
<dbReference type="Pfam" id="PF00443">
    <property type="entry name" value="UCH"/>
    <property type="match status" value="1"/>
</dbReference>
<dbReference type="EMBL" id="BQXS01012625">
    <property type="protein sequence ID" value="GKT25956.1"/>
    <property type="molecule type" value="Genomic_DNA"/>
</dbReference>
<dbReference type="InterPro" id="IPR038765">
    <property type="entry name" value="Papain-like_cys_pep_sf"/>
</dbReference>
<dbReference type="GO" id="GO:0016787">
    <property type="term" value="F:hydrolase activity"/>
    <property type="evidence" value="ECO:0007669"/>
    <property type="project" value="UniProtKB-KW"/>
</dbReference>
<accession>A0ABQ5K436</accession>
<dbReference type="InterPro" id="IPR018200">
    <property type="entry name" value="USP_CS"/>
</dbReference>
<feature type="domain" description="USP" evidence="1">
    <location>
        <begin position="19"/>
        <end position="454"/>
    </location>
</feature>
<dbReference type="PROSITE" id="PS50235">
    <property type="entry name" value="USP_3"/>
    <property type="match status" value="1"/>
</dbReference>
<reference evidence="2" key="1">
    <citation type="submission" date="2022-03" db="EMBL/GenBank/DDBJ databases">
        <title>Draft genome sequence of Aduncisulcus paluster, a free-living microaerophilic Fornicata.</title>
        <authorList>
            <person name="Yuyama I."/>
            <person name="Kume K."/>
            <person name="Tamura T."/>
            <person name="Inagaki Y."/>
            <person name="Hashimoto T."/>
        </authorList>
    </citation>
    <scope>NUCLEOTIDE SEQUENCE</scope>
    <source>
        <strain evidence="2">NY0171</strain>
    </source>
</reference>